<accession>T1BBX4</accession>
<dbReference type="GO" id="GO:0042802">
    <property type="term" value="F:identical protein binding"/>
    <property type="evidence" value="ECO:0007669"/>
    <property type="project" value="TreeGrafter"/>
</dbReference>
<dbReference type="GO" id="GO:0008483">
    <property type="term" value="F:transaminase activity"/>
    <property type="evidence" value="ECO:0007669"/>
    <property type="project" value="UniProtKB-KW"/>
</dbReference>
<comment type="cofactor">
    <cofactor evidence="1">
        <name>pyridoxal 5'-phosphate</name>
        <dbReference type="ChEBI" id="CHEBI:597326"/>
    </cofactor>
</comment>
<reference evidence="4" key="1">
    <citation type="submission" date="2013-08" db="EMBL/GenBank/DDBJ databases">
        <authorList>
            <person name="Mendez C."/>
            <person name="Richter M."/>
            <person name="Ferrer M."/>
            <person name="Sanchez J."/>
        </authorList>
    </citation>
    <scope>NUCLEOTIDE SEQUENCE</scope>
</reference>
<reference evidence="4" key="2">
    <citation type="journal article" date="2014" name="ISME J.">
        <title>Microbial stratification in low pH oxic and suboxic macroscopic growths along an acid mine drainage.</title>
        <authorList>
            <person name="Mendez-Garcia C."/>
            <person name="Mesa V."/>
            <person name="Sprenger R.R."/>
            <person name="Richter M."/>
            <person name="Diez M.S."/>
            <person name="Solano J."/>
            <person name="Bargiela R."/>
            <person name="Golyshina O.V."/>
            <person name="Manteca A."/>
            <person name="Ramos J.L."/>
            <person name="Gallego J.R."/>
            <person name="Llorente I."/>
            <person name="Martins Dos Santos V.A."/>
            <person name="Jensen O.N."/>
            <person name="Pelaez A.I."/>
            <person name="Sanchez J."/>
            <person name="Ferrer M."/>
        </authorList>
    </citation>
    <scope>NUCLEOTIDE SEQUENCE</scope>
</reference>
<dbReference type="PANTHER" id="PTHR11986:SF79">
    <property type="entry name" value="ACETYLORNITHINE AMINOTRANSFERASE, MITOCHONDRIAL"/>
    <property type="match status" value="1"/>
</dbReference>
<keyword evidence="2 4" id="KW-0032">Aminotransferase</keyword>
<dbReference type="InterPro" id="IPR015421">
    <property type="entry name" value="PyrdxlP-dep_Trfase_major"/>
</dbReference>
<dbReference type="GO" id="GO:0030170">
    <property type="term" value="F:pyridoxal phosphate binding"/>
    <property type="evidence" value="ECO:0007669"/>
    <property type="project" value="InterPro"/>
</dbReference>
<proteinExistence type="predicted"/>
<sequence>TLSVTDDPLLRDPFRGMGPEVDFLPFADGRALEAATFRSAAAVIVEPIQSMGGVRMADHAWYRRLIERAHAGGCLVIFDEIQTGLGRTGRWFFSGDEGIVPDLLTLAKGLGSGIPVAATALRADLTASLKPHDLGSTFGGGPTAMAAVLATLEVLDTEDCIAV</sequence>
<dbReference type="InterPro" id="IPR005814">
    <property type="entry name" value="Aminotrans_3"/>
</dbReference>
<dbReference type="EMBL" id="AUZY01007049">
    <property type="protein sequence ID" value="EQD51720.1"/>
    <property type="molecule type" value="Genomic_DNA"/>
</dbReference>
<dbReference type="GO" id="GO:0042286">
    <property type="term" value="F:glutamate-1-semialdehyde 2,1-aminomutase activity"/>
    <property type="evidence" value="ECO:0007669"/>
    <property type="project" value="UniProtKB-EC"/>
</dbReference>
<evidence type="ECO:0000313" key="4">
    <source>
        <dbReference type="EMBL" id="EQD51720.1"/>
    </source>
</evidence>
<evidence type="ECO:0000256" key="3">
    <source>
        <dbReference type="ARBA" id="ARBA00022679"/>
    </source>
</evidence>
<keyword evidence="4" id="KW-0413">Isomerase</keyword>
<dbReference type="Gene3D" id="3.40.640.10">
    <property type="entry name" value="Type I PLP-dependent aspartate aminotransferase-like (Major domain)"/>
    <property type="match status" value="1"/>
</dbReference>
<comment type="caution">
    <text evidence="4">The sequence shown here is derived from an EMBL/GenBank/DDBJ whole genome shotgun (WGS) entry which is preliminary data.</text>
</comment>
<dbReference type="PANTHER" id="PTHR11986">
    <property type="entry name" value="AMINOTRANSFERASE CLASS III"/>
    <property type="match status" value="1"/>
</dbReference>
<evidence type="ECO:0000256" key="1">
    <source>
        <dbReference type="ARBA" id="ARBA00001933"/>
    </source>
</evidence>
<dbReference type="InterPro" id="IPR049704">
    <property type="entry name" value="Aminotrans_3_PPA_site"/>
</dbReference>
<dbReference type="AlphaFoldDB" id="T1BBX4"/>
<feature type="non-terminal residue" evidence="4">
    <location>
        <position position="1"/>
    </location>
</feature>
<dbReference type="Pfam" id="PF00202">
    <property type="entry name" value="Aminotran_3"/>
    <property type="match status" value="1"/>
</dbReference>
<gene>
    <name evidence="4" type="ORF">B1B_10911</name>
</gene>
<evidence type="ECO:0000256" key="2">
    <source>
        <dbReference type="ARBA" id="ARBA00022576"/>
    </source>
</evidence>
<feature type="non-terminal residue" evidence="4">
    <location>
        <position position="163"/>
    </location>
</feature>
<dbReference type="EC" id="5.4.3.8" evidence="4"/>
<dbReference type="PROSITE" id="PS00600">
    <property type="entry name" value="AA_TRANSFER_CLASS_3"/>
    <property type="match status" value="1"/>
</dbReference>
<protein>
    <submittedName>
        <fullName evidence="4">Aminotransferase class-III</fullName>
        <ecNumber evidence="4">5.4.3.8</ecNumber>
    </submittedName>
</protein>
<organism evidence="4">
    <name type="scientific">mine drainage metagenome</name>
    <dbReference type="NCBI Taxonomy" id="410659"/>
    <lineage>
        <taxon>unclassified sequences</taxon>
        <taxon>metagenomes</taxon>
        <taxon>ecological metagenomes</taxon>
    </lineage>
</organism>
<name>T1BBX4_9ZZZZ</name>
<dbReference type="SUPFAM" id="SSF53383">
    <property type="entry name" value="PLP-dependent transferases"/>
    <property type="match status" value="1"/>
</dbReference>
<keyword evidence="3 4" id="KW-0808">Transferase</keyword>
<dbReference type="InterPro" id="IPR015424">
    <property type="entry name" value="PyrdxlP-dep_Trfase"/>
</dbReference>
<dbReference type="InterPro" id="IPR050103">
    <property type="entry name" value="Class-III_PLP-dep_AT"/>
</dbReference>